<protein>
    <submittedName>
        <fullName evidence="6">Hemerythrin-like metal-binding protein</fullName>
    </submittedName>
</protein>
<dbReference type="GO" id="GO:0046872">
    <property type="term" value="F:metal ion binding"/>
    <property type="evidence" value="ECO:0007669"/>
    <property type="project" value="UniProtKB-KW"/>
</dbReference>
<dbReference type="PANTHER" id="PTHR37164:SF1">
    <property type="entry name" value="BACTERIOHEMERYTHRIN"/>
    <property type="match status" value="1"/>
</dbReference>
<dbReference type="NCBIfam" id="TIGR02481">
    <property type="entry name" value="hemeryth_dom"/>
    <property type="match status" value="1"/>
</dbReference>
<reference evidence="6 7" key="1">
    <citation type="submission" date="2018-11" db="EMBL/GenBank/DDBJ databases">
        <title>Pseudaminobacter arsenicus sp. nov., an arsenic-resistant bacterium isolated from arsenic-rich aquifers.</title>
        <authorList>
            <person name="Mu Y."/>
        </authorList>
    </citation>
    <scope>NUCLEOTIDE SEQUENCE [LARGE SCALE GENOMIC DNA]</scope>
    <source>
        <strain evidence="6 7">CB3</strain>
    </source>
</reference>
<dbReference type="OrthoDB" id="7305302at2"/>
<sequence length="135" mass="15802">MTLIEWKSHYSVGVEAVDHEHRELIDLINELHESLVADAAQPDVTAFLGEIFRGISAHFALEERFMREHGYDQFDEHKQAHEQLLENIRDIMDGYDADPEGSSRQLSRRLDAWFTLHFKTHDARLHHRLGVHGHR</sequence>
<accession>A0A432UZ72</accession>
<dbReference type="EMBL" id="RKST01000064">
    <property type="protein sequence ID" value="RUM95191.1"/>
    <property type="molecule type" value="Genomic_DNA"/>
</dbReference>
<dbReference type="CDD" id="cd12107">
    <property type="entry name" value="Hemerythrin"/>
    <property type="match status" value="1"/>
</dbReference>
<dbReference type="InterPro" id="IPR012312">
    <property type="entry name" value="Hemerythrin-like"/>
</dbReference>
<evidence type="ECO:0000313" key="7">
    <source>
        <dbReference type="Proteomes" id="UP000281647"/>
    </source>
</evidence>
<evidence type="ECO:0000256" key="1">
    <source>
        <dbReference type="ARBA" id="ARBA00010587"/>
    </source>
</evidence>
<evidence type="ECO:0000256" key="2">
    <source>
        <dbReference type="ARBA" id="ARBA00022621"/>
    </source>
</evidence>
<dbReference type="Pfam" id="PF01814">
    <property type="entry name" value="Hemerythrin"/>
    <property type="match status" value="1"/>
</dbReference>
<comment type="caution">
    <text evidence="6">The sequence shown here is derived from an EMBL/GenBank/DDBJ whole genome shotgun (WGS) entry which is preliminary data.</text>
</comment>
<dbReference type="SUPFAM" id="SSF47188">
    <property type="entry name" value="Hemerythrin-like"/>
    <property type="match status" value="1"/>
</dbReference>
<name>A0A432UZ72_9HYPH</name>
<organism evidence="6 7">
    <name type="scientific">Borborobacter arsenicus</name>
    <dbReference type="NCBI Taxonomy" id="1851146"/>
    <lineage>
        <taxon>Bacteria</taxon>
        <taxon>Pseudomonadati</taxon>
        <taxon>Pseudomonadota</taxon>
        <taxon>Alphaproteobacteria</taxon>
        <taxon>Hyphomicrobiales</taxon>
        <taxon>Phyllobacteriaceae</taxon>
        <taxon>Borborobacter</taxon>
    </lineage>
</organism>
<dbReference type="InterPro" id="IPR035938">
    <property type="entry name" value="Hemerythrin-like_sf"/>
</dbReference>
<dbReference type="Gene3D" id="1.20.120.50">
    <property type="entry name" value="Hemerythrin-like"/>
    <property type="match status" value="1"/>
</dbReference>
<proteinExistence type="inferred from homology"/>
<dbReference type="PANTHER" id="PTHR37164">
    <property type="entry name" value="BACTERIOHEMERYTHRIN"/>
    <property type="match status" value="1"/>
</dbReference>
<dbReference type="InterPro" id="IPR012827">
    <property type="entry name" value="Hemerythrin_metal-bd"/>
</dbReference>
<gene>
    <name evidence="6" type="ORF">EET67_24720</name>
</gene>
<dbReference type="PROSITE" id="PS00550">
    <property type="entry name" value="HEMERYTHRINS"/>
    <property type="match status" value="1"/>
</dbReference>
<evidence type="ECO:0000256" key="3">
    <source>
        <dbReference type="ARBA" id="ARBA00022723"/>
    </source>
</evidence>
<keyword evidence="4" id="KW-0408">Iron</keyword>
<evidence type="ECO:0000259" key="5">
    <source>
        <dbReference type="Pfam" id="PF01814"/>
    </source>
</evidence>
<keyword evidence="2" id="KW-0813">Transport</keyword>
<keyword evidence="3" id="KW-0479">Metal-binding</keyword>
<dbReference type="RefSeq" id="WP_128628833.1">
    <property type="nucleotide sequence ID" value="NZ_RKST01000064.1"/>
</dbReference>
<comment type="similarity">
    <text evidence="1">Belongs to the hemerythrin family.</text>
</comment>
<dbReference type="AlphaFoldDB" id="A0A432UZ72"/>
<dbReference type="InterPro" id="IPR016131">
    <property type="entry name" value="Haemerythrin_Fe_BS"/>
</dbReference>
<feature type="domain" description="Hemerythrin-like" evidence="5">
    <location>
        <begin position="13"/>
        <end position="126"/>
    </location>
</feature>
<dbReference type="Proteomes" id="UP000281647">
    <property type="component" value="Unassembled WGS sequence"/>
</dbReference>
<keyword evidence="2" id="KW-0561">Oxygen transport</keyword>
<dbReference type="GO" id="GO:0005344">
    <property type="term" value="F:oxygen carrier activity"/>
    <property type="evidence" value="ECO:0007669"/>
    <property type="project" value="UniProtKB-KW"/>
</dbReference>
<keyword evidence="7" id="KW-1185">Reference proteome</keyword>
<dbReference type="NCBIfam" id="NF033749">
    <property type="entry name" value="bact_hemeryth"/>
    <property type="match status" value="1"/>
</dbReference>
<evidence type="ECO:0000313" key="6">
    <source>
        <dbReference type="EMBL" id="RUM95191.1"/>
    </source>
</evidence>
<dbReference type="InterPro" id="IPR050669">
    <property type="entry name" value="Hemerythrin"/>
</dbReference>
<evidence type="ECO:0000256" key="4">
    <source>
        <dbReference type="ARBA" id="ARBA00023004"/>
    </source>
</evidence>